<dbReference type="PANTHER" id="PTHR11265">
    <property type="entry name" value="S-ADENOSYL-METHYLTRANSFERASE MRAW"/>
    <property type="match status" value="1"/>
</dbReference>
<proteinExistence type="inferred from homology"/>
<comment type="catalytic activity">
    <reaction evidence="6">
        <text>cytidine(1402) in 16S rRNA + S-adenosyl-L-methionine = N(4)-methylcytidine(1402) in 16S rRNA + S-adenosyl-L-homocysteine + H(+)</text>
        <dbReference type="Rhea" id="RHEA:42928"/>
        <dbReference type="Rhea" id="RHEA-COMP:10286"/>
        <dbReference type="Rhea" id="RHEA-COMP:10287"/>
        <dbReference type="ChEBI" id="CHEBI:15378"/>
        <dbReference type="ChEBI" id="CHEBI:57856"/>
        <dbReference type="ChEBI" id="CHEBI:59789"/>
        <dbReference type="ChEBI" id="CHEBI:74506"/>
        <dbReference type="ChEBI" id="CHEBI:82748"/>
        <dbReference type="EC" id="2.1.1.199"/>
    </reaction>
</comment>
<keyword evidence="4 6" id="KW-0808">Transferase</keyword>
<feature type="binding site" evidence="6">
    <location>
        <position position="126"/>
    </location>
    <ligand>
        <name>S-adenosyl-L-methionine</name>
        <dbReference type="ChEBI" id="CHEBI:59789"/>
    </ligand>
</feature>
<keyword evidence="5 6" id="KW-0949">S-adenosyl-L-methionine</keyword>
<dbReference type="HAMAP" id="MF_01007">
    <property type="entry name" value="16SrRNA_methyltr_H"/>
    <property type="match status" value="1"/>
</dbReference>
<name>A0A6B1G5U2_9CHLR</name>
<dbReference type="Gene3D" id="1.10.150.170">
    <property type="entry name" value="Putative methyltransferase TM0872, insert domain"/>
    <property type="match status" value="1"/>
</dbReference>
<organism evidence="7">
    <name type="scientific">Caldilineaceae bacterium SB0675_bin_29</name>
    <dbReference type="NCBI Taxonomy" id="2605266"/>
    <lineage>
        <taxon>Bacteria</taxon>
        <taxon>Bacillati</taxon>
        <taxon>Chloroflexota</taxon>
        <taxon>Caldilineae</taxon>
        <taxon>Caldilineales</taxon>
        <taxon>Caldilineaceae</taxon>
    </lineage>
</organism>
<dbReference type="NCBIfam" id="TIGR00006">
    <property type="entry name" value="16S rRNA (cytosine(1402)-N(4))-methyltransferase RsmH"/>
    <property type="match status" value="1"/>
</dbReference>
<dbReference type="InterPro" id="IPR023397">
    <property type="entry name" value="SAM-dep_MeTrfase_MraW_recog"/>
</dbReference>
<feature type="binding site" evidence="6">
    <location>
        <position position="133"/>
    </location>
    <ligand>
        <name>S-adenosyl-L-methionine</name>
        <dbReference type="ChEBI" id="CHEBI:59789"/>
    </ligand>
</feature>
<dbReference type="AlphaFoldDB" id="A0A6B1G5U2"/>
<evidence type="ECO:0000256" key="4">
    <source>
        <dbReference type="ARBA" id="ARBA00022679"/>
    </source>
</evidence>
<reference evidence="7" key="1">
    <citation type="submission" date="2019-09" db="EMBL/GenBank/DDBJ databases">
        <title>Characterisation of the sponge microbiome using genome-centric metagenomics.</title>
        <authorList>
            <person name="Engelberts J.P."/>
            <person name="Robbins S.J."/>
            <person name="De Goeij J.M."/>
            <person name="Aranda M."/>
            <person name="Bell S.C."/>
            <person name="Webster N.S."/>
        </authorList>
    </citation>
    <scope>NUCLEOTIDE SEQUENCE</scope>
    <source>
        <strain evidence="7">SB0675_bin_29</strain>
    </source>
</reference>
<dbReference type="GO" id="GO:0070475">
    <property type="term" value="P:rRNA base methylation"/>
    <property type="evidence" value="ECO:0007669"/>
    <property type="project" value="UniProtKB-UniRule"/>
</dbReference>
<accession>A0A6B1G5U2</accession>
<dbReference type="Gene3D" id="3.40.50.150">
    <property type="entry name" value="Vaccinia Virus protein VP39"/>
    <property type="match status" value="1"/>
</dbReference>
<dbReference type="PANTHER" id="PTHR11265:SF0">
    <property type="entry name" value="12S RRNA N4-METHYLCYTIDINE METHYLTRANSFERASE"/>
    <property type="match status" value="1"/>
</dbReference>
<keyword evidence="6" id="KW-0963">Cytoplasm</keyword>
<comment type="caution">
    <text evidence="7">The sequence shown here is derived from an EMBL/GenBank/DDBJ whole genome shotgun (WGS) entry which is preliminary data.</text>
</comment>
<keyword evidence="3 6" id="KW-0489">Methyltransferase</keyword>
<feature type="binding site" evidence="6">
    <location>
        <position position="76"/>
    </location>
    <ligand>
        <name>S-adenosyl-L-methionine</name>
        <dbReference type="ChEBI" id="CHEBI:59789"/>
    </ligand>
</feature>
<evidence type="ECO:0000313" key="7">
    <source>
        <dbReference type="EMBL" id="MYH62555.1"/>
    </source>
</evidence>
<dbReference type="GO" id="GO:0005737">
    <property type="term" value="C:cytoplasm"/>
    <property type="evidence" value="ECO:0007669"/>
    <property type="project" value="UniProtKB-SubCell"/>
</dbReference>
<feature type="binding site" evidence="6">
    <location>
        <position position="105"/>
    </location>
    <ligand>
        <name>S-adenosyl-L-methionine</name>
        <dbReference type="ChEBI" id="CHEBI:59789"/>
    </ligand>
</feature>
<evidence type="ECO:0000256" key="2">
    <source>
        <dbReference type="ARBA" id="ARBA00022552"/>
    </source>
</evidence>
<keyword evidence="2 6" id="KW-0698">rRNA processing</keyword>
<evidence type="ECO:0000256" key="5">
    <source>
        <dbReference type="ARBA" id="ARBA00022691"/>
    </source>
</evidence>
<evidence type="ECO:0000256" key="6">
    <source>
        <dbReference type="HAMAP-Rule" id="MF_01007"/>
    </source>
</evidence>
<gene>
    <name evidence="6 7" type="primary">rsmH</name>
    <name evidence="7" type="ORF">F4148_12645</name>
</gene>
<dbReference type="SUPFAM" id="SSF81799">
    <property type="entry name" value="Putative methyltransferase TM0872, insert domain"/>
    <property type="match status" value="1"/>
</dbReference>
<sequence>MPGAPYEPDGLHHVPVLADEVLTGLNVQPGGRFIDGTLGGGGHTQLLLQRTRLTRTEAHRDSRADGGAAAQVLGLDIDPAAIRRARKRFTGEVSAGRLIVAQTPFDQIDRIAREHGFTEVDGILLDLGLSSFQLDTPDRGFAFRHDGPLDMRFDPSTGSSAAELINSSSREEIADILYQYGEERHSRSIARAIVAGRPVSTTAELADIVSRAVRSRGRQKIHPATRTFQALRIAVNDELGQLTRAMTQIPALLRPGGRVAIIAFHSLEDRLVKAWMRDNASRFRPDPTLPAGGQEQVPVLAICNKKPIVPAVAEIGENPRSRSAKLRIAEKLPEQ</sequence>
<comment type="function">
    <text evidence="6">Specifically methylates the N4 position of cytidine in position 1402 (C1402) of 16S rRNA.</text>
</comment>
<dbReference type="PIRSF" id="PIRSF004486">
    <property type="entry name" value="MraW"/>
    <property type="match status" value="1"/>
</dbReference>
<comment type="subcellular location">
    <subcellularLocation>
        <location evidence="6">Cytoplasm</location>
    </subcellularLocation>
</comment>
<dbReference type="GO" id="GO:0071424">
    <property type="term" value="F:rRNA (cytosine-N4-)-methyltransferase activity"/>
    <property type="evidence" value="ECO:0007669"/>
    <property type="project" value="UniProtKB-UniRule"/>
</dbReference>
<dbReference type="SUPFAM" id="SSF53335">
    <property type="entry name" value="S-adenosyl-L-methionine-dependent methyltransferases"/>
    <property type="match status" value="1"/>
</dbReference>
<dbReference type="InterPro" id="IPR029063">
    <property type="entry name" value="SAM-dependent_MTases_sf"/>
</dbReference>
<evidence type="ECO:0000256" key="3">
    <source>
        <dbReference type="ARBA" id="ARBA00022603"/>
    </source>
</evidence>
<evidence type="ECO:0000256" key="1">
    <source>
        <dbReference type="ARBA" id="ARBA00010396"/>
    </source>
</evidence>
<dbReference type="EMBL" id="VYDA01000453">
    <property type="protein sequence ID" value="MYH62555.1"/>
    <property type="molecule type" value="Genomic_DNA"/>
</dbReference>
<dbReference type="InterPro" id="IPR002903">
    <property type="entry name" value="RsmH"/>
</dbReference>
<protein>
    <recommendedName>
        <fullName evidence="6">Ribosomal RNA small subunit methyltransferase H</fullName>
        <ecNumber evidence="6">2.1.1.199</ecNumber>
    </recommendedName>
    <alternativeName>
        <fullName evidence="6">16S rRNA m(4)C1402 methyltransferase</fullName>
    </alternativeName>
    <alternativeName>
        <fullName evidence="6">rRNA (cytosine-N(4)-)-methyltransferase RsmH</fullName>
    </alternativeName>
</protein>
<feature type="binding site" evidence="6">
    <location>
        <begin position="41"/>
        <end position="43"/>
    </location>
    <ligand>
        <name>S-adenosyl-L-methionine</name>
        <dbReference type="ChEBI" id="CHEBI:59789"/>
    </ligand>
</feature>
<dbReference type="EC" id="2.1.1.199" evidence="6"/>
<comment type="similarity">
    <text evidence="1 6">Belongs to the methyltransferase superfamily. RsmH family.</text>
</comment>
<dbReference type="Pfam" id="PF01795">
    <property type="entry name" value="Methyltransf_5"/>
    <property type="match status" value="1"/>
</dbReference>